<evidence type="ECO:0008006" key="4">
    <source>
        <dbReference type="Google" id="ProtNLM"/>
    </source>
</evidence>
<organism evidence="2 3">
    <name type="scientific">Sphingobium tyrosinilyticum</name>
    <dbReference type="NCBI Taxonomy" id="2715436"/>
    <lineage>
        <taxon>Bacteria</taxon>
        <taxon>Pseudomonadati</taxon>
        <taxon>Pseudomonadota</taxon>
        <taxon>Alphaproteobacteria</taxon>
        <taxon>Sphingomonadales</taxon>
        <taxon>Sphingomonadaceae</taxon>
        <taxon>Sphingobium</taxon>
    </lineage>
</organism>
<gene>
    <name evidence="2" type="ORF">ACFO3E_06085</name>
</gene>
<keyword evidence="3" id="KW-1185">Reference proteome</keyword>
<evidence type="ECO:0000256" key="1">
    <source>
        <dbReference type="SAM" id="MobiDB-lite"/>
    </source>
</evidence>
<protein>
    <recommendedName>
        <fullName evidence="4">ParB/Sulfiredoxin domain-containing protein</fullName>
    </recommendedName>
</protein>
<name>A0ABV9EVS9_9SPHN</name>
<dbReference type="EMBL" id="JBHSFZ010000008">
    <property type="protein sequence ID" value="MFC4593760.1"/>
    <property type="molecule type" value="Genomic_DNA"/>
</dbReference>
<evidence type="ECO:0000313" key="2">
    <source>
        <dbReference type="EMBL" id="MFC4593760.1"/>
    </source>
</evidence>
<evidence type="ECO:0000313" key="3">
    <source>
        <dbReference type="Proteomes" id="UP001595957"/>
    </source>
</evidence>
<comment type="caution">
    <text evidence="2">The sequence shown here is derived from an EMBL/GenBank/DDBJ whole genome shotgun (WGS) entry which is preliminary data.</text>
</comment>
<sequence length="444" mass="49843">MARAPRTPRKPASTFEYVDDVPIGRVFLALDNPRHEIVETESEAIERLVTKEDVLPLARDIVRHGLSPLERFAMTPIGKTRAGDPTYWVAEGNRRVCALKLLSDPELAPPKYRKTFEKLSEEWAQIKTVAAVVFNDLDTLRIWLDRTHSGAQGGIGRKTWDAEQKQRFSGTAKNRLAQALLDYAEAEGMITKQERQGKLTTAQRFLNPEVSQEIFGLDRANPDELCRTRPKAEFDVMVRRFMRDLVEGKEVTSRKNKPDIIKYVRGLASLPNVTTARIEPEPVAGPDQGANGQGGKKRVTRKPKKPQKARHVQYDEEINLALRGLGNEKLESLYYSICDLELEQHTPVVSIAVWAFFETLTGCAGRADGIGLDAYLSKQRLNNFGIKGDDQKAVRASIDRTRDYGNLTKHHKVSAAFNGDQLNNDMLTLKEVIIKLIEEANSAG</sequence>
<dbReference type="RefSeq" id="WP_380803205.1">
    <property type="nucleotide sequence ID" value="NZ_JBHSFZ010000008.1"/>
</dbReference>
<accession>A0ABV9EVS9</accession>
<proteinExistence type="predicted"/>
<feature type="compositionally biased region" description="Basic residues" evidence="1">
    <location>
        <begin position="295"/>
        <end position="311"/>
    </location>
</feature>
<feature type="region of interest" description="Disordered" evidence="1">
    <location>
        <begin position="279"/>
        <end position="311"/>
    </location>
</feature>
<dbReference type="Proteomes" id="UP001595957">
    <property type="component" value="Unassembled WGS sequence"/>
</dbReference>
<reference evidence="3" key="1">
    <citation type="journal article" date="2019" name="Int. J. Syst. Evol. Microbiol.">
        <title>The Global Catalogue of Microorganisms (GCM) 10K type strain sequencing project: providing services to taxonomists for standard genome sequencing and annotation.</title>
        <authorList>
            <consortium name="The Broad Institute Genomics Platform"/>
            <consortium name="The Broad Institute Genome Sequencing Center for Infectious Disease"/>
            <person name="Wu L."/>
            <person name="Ma J."/>
        </authorList>
    </citation>
    <scope>NUCLEOTIDE SEQUENCE [LARGE SCALE GENOMIC DNA]</scope>
    <source>
        <strain evidence="3">NBRC 103632</strain>
    </source>
</reference>